<evidence type="ECO:0008006" key="4">
    <source>
        <dbReference type="Google" id="ProtNLM"/>
    </source>
</evidence>
<evidence type="ECO:0000313" key="3">
    <source>
        <dbReference type="Proteomes" id="UP000289794"/>
    </source>
</evidence>
<dbReference type="PANTHER" id="PTHR41309">
    <property type="entry name" value="MEMBRANE PROTEIN-RELATED"/>
    <property type="match status" value="1"/>
</dbReference>
<accession>A0A4P6M3A8</accession>
<keyword evidence="1" id="KW-1133">Transmembrane helix</keyword>
<dbReference type="KEGG" id="bpro:PMF13cell1_04545"/>
<dbReference type="PANTHER" id="PTHR41309:SF2">
    <property type="entry name" value="MEMBRANE PROTEIN"/>
    <property type="match status" value="1"/>
</dbReference>
<dbReference type="Proteomes" id="UP000289794">
    <property type="component" value="Chromosome"/>
</dbReference>
<feature type="transmembrane region" description="Helical" evidence="1">
    <location>
        <begin position="186"/>
        <end position="206"/>
    </location>
</feature>
<sequence>MKGLILKDIYGIRITQKTYILLFLFLCIFGYIMKSPGYVGVMCIVVFATSILSLFNADQYYHWDTYAASLPLGKKTVVRARYLLVIVMSVGIALFTAVITGITAALLDADVAKEIFSSVSACIIIPIYSGIIIPVIYKLGVEKGRVVFVMLFLAPTIVMLLIKDIIQGTRMESALIGLLQNPNGKMIIVGMALAVSILVLAVSYVISVKIYSRKEF</sequence>
<reference evidence="2 3" key="1">
    <citation type="submission" date="2019-01" db="EMBL/GenBank/DDBJ databases">
        <title>PMF-metabolizing Aryl O-demethylase.</title>
        <authorList>
            <person name="Kim M."/>
        </authorList>
    </citation>
    <scope>NUCLEOTIDE SEQUENCE [LARGE SCALE GENOMIC DNA]</scope>
    <source>
        <strain evidence="2 3">PMF1</strain>
    </source>
</reference>
<gene>
    <name evidence="2" type="ORF">PMF13cell1_04545</name>
</gene>
<keyword evidence="1" id="KW-0472">Membrane</keyword>
<feature type="transmembrane region" description="Helical" evidence="1">
    <location>
        <begin position="12"/>
        <end position="32"/>
    </location>
</feature>
<proteinExistence type="predicted"/>
<keyword evidence="1" id="KW-0812">Transmembrane</keyword>
<evidence type="ECO:0000313" key="2">
    <source>
        <dbReference type="EMBL" id="QBE98976.1"/>
    </source>
</evidence>
<feature type="transmembrane region" description="Helical" evidence="1">
    <location>
        <begin position="115"/>
        <end position="137"/>
    </location>
</feature>
<feature type="transmembrane region" description="Helical" evidence="1">
    <location>
        <begin position="82"/>
        <end position="103"/>
    </location>
</feature>
<organism evidence="2 3">
    <name type="scientific">Blautia producta</name>
    <dbReference type="NCBI Taxonomy" id="33035"/>
    <lineage>
        <taxon>Bacteria</taxon>
        <taxon>Bacillati</taxon>
        <taxon>Bacillota</taxon>
        <taxon>Clostridia</taxon>
        <taxon>Lachnospirales</taxon>
        <taxon>Lachnospiraceae</taxon>
        <taxon>Blautia</taxon>
    </lineage>
</organism>
<dbReference type="EMBL" id="CP035945">
    <property type="protein sequence ID" value="QBE98976.1"/>
    <property type="molecule type" value="Genomic_DNA"/>
</dbReference>
<protein>
    <recommendedName>
        <fullName evidence="4">ABC-2 transporter permease</fullName>
    </recommendedName>
</protein>
<name>A0A4P6M3A8_9FIRM</name>
<evidence type="ECO:0000256" key="1">
    <source>
        <dbReference type="SAM" id="Phobius"/>
    </source>
</evidence>
<dbReference type="AlphaFoldDB" id="A0A4P6M3A8"/>
<dbReference type="Pfam" id="PF13346">
    <property type="entry name" value="ABC2_membrane_5"/>
    <property type="match status" value="1"/>
</dbReference>
<feature type="transmembrane region" description="Helical" evidence="1">
    <location>
        <begin position="146"/>
        <end position="166"/>
    </location>
</feature>
<dbReference type="RefSeq" id="WP_130182213.1">
    <property type="nucleotide sequence ID" value="NZ_CP035945.1"/>
</dbReference>
<feature type="transmembrane region" description="Helical" evidence="1">
    <location>
        <begin position="38"/>
        <end position="61"/>
    </location>
</feature>
<dbReference type="InterPro" id="IPR025699">
    <property type="entry name" value="ABC2_memb-like"/>
</dbReference>